<evidence type="ECO:0000313" key="16">
    <source>
        <dbReference type="EMBL" id="KAG2490215.1"/>
    </source>
</evidence>
<dbReference type="InterPro" id="IPR001650">
    <property type="entry name" value="Helicase_C-like"/>
</dbReference>
<evidence type="ECO:0000256" key="8">
    <source>
        <dbReference type="ARBA" id="ARBA00024357"/>
    </source>
</evidence>
<comment type="caution">
    <text evidence="16">The sequence shown here is derived from an EMBL/GenBank/DDBJ whole genome shotgun (WGS) entry which is preliminary data.</text>
</comment>
<dbReference type="FunFam" id="3.40.50.300:FF:000460">
    <property type="entry name" value="RNA helicase"/>
    <property type="match status" value="1"/>
</dbReference>
<dbReference type="GO" id="GO:0005730">
    <property type="term" value="C:nucleolus"/>
    <property type="evidence" value="ECO:0007669"/>
    <property type="project" value="UniProtKB-SubCell"/>
</dbReference>
<dbReference type="SUPFAM" id="SSF52540">
    <property type="entry name" value="P-loop containing nucleoside triphosphate hydrolases"/>
    <property type="match status" value="1"/>
</dbReference>
<evidence type="ECO:0000256" key="7">
    <source>
        <dbReference type="ARBA" id="ARBA00023242"/>
    </source>
</evidence>
<feature type="compositionally biased region" description="Acidic residues" evidence="12">
    <location>
        <begin position="157"/>
        <end position="182"/>
    </location>
</feature>
<feature type="domain" description="DEAD-box RNA helicase Q" evidence="15">
    <location>
        <begin position="249"/>
        <end position="277"/>
    </location>
</feature>
<comment type="function">
    <text evidence="11">RNA helicase.</text>
</comment>
<dbReference type="Proteomes" id="UP000612055">
    <property type="component" value="Unassembled WGS sequence"/>
</dbReference>
<evidence type="ECO:0000256" key="3">
    <source>
        <dbReference type="ARBA" id="ARBA00022801"/>
    </source>
</evidence>
<dbReference type="GO" id="GO:0003724">
    <property type="term" value="F:RNA helicase activity"/>
    <property type="evidence" value="ECO:0007669"/>
    <property type="project" value="UniProtKB-EC"/>
</dbReference>
<dbReference type="Gene3D" id="3.40.50.300">
    <property type="entry name" value="P-loop containing nucleotide triphosphate hydrolases"/>
    <property type="match status" value="2"/>
</dbReference>
<feature type="compositionally biased region" description="Acidic residues" evidence="12">
    <location>
        <begin position="118"/>
        <end position="145"/>
    </location>
</feature>
<keyword evidence="7" id="KW-0539">Nucleus</keyword>
<dbReference type="InterPro" id="IPR014001">
    <property type="entry name" value="Helicase_ATP-bd"/>
</dbReference>
<dbReference type="InterPro" id="IPR000629">
    <property type="entry name" value="RNA-helicase_DEAD-box_CS"/>
</dbReference>
<evidence type="ECO:0000256" key="6">
    <source>
        <dbReference type="ARBA" id="ARBA00022884"/>
    </source>
</evidence>
<keyword evidence="6 11" id="KW-0694">RNA-binding</keyword>
<feature type="compositionally biased region" description="Low complexity" evidence="12">
    <location>
        <begin position="76"/>
        <end position="109"/>
    </location>
</feature>
<dbReference type="PROSITE" id="PS51195">
    <property type="entry name" value="Q_MOTIF"/>
    <property type="match status" value="1"/>
</dbReference>
<dbReference type="InterPro" id="IPR025313">
    <property type="entry name" value="SPB4-like_CTE"/>
</dbReference>
<dbReference type="SMART" id="SM00490">
    <property type="entry name" value="HELICc"/>
    <property type="match status" value="1"/>
</dbReference>
<evidence type="ECO:0000256" key="11">
    <source>
        <dbReference type="RuleBase" id="RU365068"/>
    </source>
</evidence>
<proteinExistence type="inferred from homology"/>
<dbReference type="GO" id="GO:0003723">
    <property type="term" value="F:RNA binding"/>
    <property type="evidence" value="ECO:0007669"/>
    <property type="project" value="UniProtKB-UniRule"/>
</dbReference>
<protein>
    <recommendedName>
        <fullName evidence="11">ATP-dependent RNA helicase</fullName>
        <ecNumber evidence="11">3.6.4.13</ecNumber>
    </recommendedName>
</protein>
<dbReference type="PROSITE" id="PS51192">
    <property type="entry name" value="HELICASE_ATP_BIND_1"/>
    <property type="match status" value="1"/>
</dbReference>
<comment type="domain">
    <text evidence="11">The Q motif is unique to and characteristic of the DEAD box family of RNA helicases and controls ATP binding and hydrolysis.</text>
</comment>
<name>A0A835XUW4_9CHLO</name>
<reference evidence="16" key="1">
    <citation type="journal article" date="2020" name="bioRxiv">
        <title>Comparative genomics of Chlamydomonas.</title>
        <authorList>
            <person name="Craig R.J."/>
            <person name="Hasan A.R."/>
            <person name="Ness R.W."/>
            <person name="Keightley P.D."/>
        </authorList>
    </citation>
    <scope>NUCLEOTIDE SEQUENCE</scope>
    <source>
        <strain evidence="16">CCAP 11/70</strain>
    </source>
</reference>
<evidence type="ECO:0000256" key="10">
    <source>
        <dbReference type="PROSITE-ProRule" id="PRU00552"/>
    </source>
</evidence>
<dbReference type="Pfam" id="PF00271">
    <property type="entry name" value="Helicase_C"/>
    <property type="match status" value="1"/>
</dbReference>
<dbReference type="AlphaFoldDB" id="A0A835XUW4"/>
<comment type="subcellular location">
    <subcellularLocation>
        <location evidence="1">Nucleus</location>
        <location evidence="1">Nucleolus</location>
    </subcellularLocation>
</comment>
<evidence type="ECO:0000256" key="4">
    <source>
        <dbReference type="ARBA" id="ARBA00022806"/>
    </source>
</evidence>
<evidence type="ECO:0000259" key="13">
    <source>
        <dbReference type="PROSITE" id="PS51192"/>
    </source>
</evidence>
<keyword evidence="5 11" id="KW-0067">ATP-binding</keyword>
<dbReference type="CDD" id="cd18787">
    <property type="entry name" value="SF2_C_DEAD"/>
    <property type="match status" value="1"/>
</dbReference>
<organism evidence="16 17">
    <name type="scientific">Edaphochlamys debaryana</name>
    <dbReference type="NCBI Taxonomy" id="47281"/>
    <lineage>
        <taxon>Eukaryota</taxon>
        <taxon>Viridiplantae</taxon>
        <taxon>Chlorophyta</taxon>
        <taxon>core chlorophytes</taxon>
        <taxon>Chlorophyceae</taxon>
        <taxon>CS clade</taxon>
        <taxon>Chlamydomonadales</taxon>
        <taxon>Chlamydomonadales incertae sedis</taxon>
        <taxon>Edaphochlamys</taxon>
    </lineage>
</organism>
<dbReference type="SMART" id="SM01178">
    <property type="entry name" value="DUF4217"/>
    <property type="match status" value="1"/>
</dbReference>
<dbReference type="FunFam" id="3.40.50.300:FF:000379">
    <property type="entry name" value="RNA helicase"/>
    <property type="match status" value="1"/>
</dbReference>
<dbReference type="PROSITE" id="PS51194">
    <property type="entry name" value="HELICASE_CTER"/>
    <property type="match status" value="1"/>
</dbReference>
<evidence type="ECO:0000256" key="2">
    <source>
        <dbReference type="ARBA" id="ARBA00022741"/>
    </source>
</evidence>
<dbReference type="SMART" id="SM00487">
    <property type="entry name" value="DEXDc"/>
    <property type="match status" value="1"/>
</dbReference>
<keyword evidence="3 11" id="KW-0378">Hydrolase</keyword>
<dbReference type="InterPro" id="IPR027417">
    <property type="entry name" value="P-loop_NTPase"/>
</dbReference>
<dbReference type="GO" id="GO:0005524">
    <property type="term" value="F:ATP binding"/>
    <property type="evidence" value="ECO:0007669"/>
    <property type="project" value="UniProtKB-UniRule"/>
</dbReference>
<comment type="similarity">
    <text evidence="8">Belongs to the DEAD box helicase family. DDX18/HAS1 subfamily.</text>
</comment>
<feature type="region of interest" description="Disordered" evidence="12">
    <location>
        <begin position="821"/>
        <end position="842"/>
    </location>
</feature>
<evidence type="ECO:0000256" key="5">
    <source>
        <dbReference type="ARBA" id="ARBA00022840"/>
    </source>
</evidence>
<dbReference type="PANTHER" id="PTHR24031">
    <property type="entry name" value="RNA HELICASE"/>
    <property type="match status" value="1"/>
</dbReference>
<dbReference type="InterPro" id="IPR014014">
    <property type="entry name" value="RNA_helicase_DEAD_Q_motif"/>
</dbReference>
<comment type="catalytic activity">
    <reaction evidence="9 11">
        <text>ATP + H2O = ADP + phosphate + H(+)</text>
        <dbReference type="Rhea" id="RHEA:13065"/>
        <dbReference type="ChEBI" id="CHEBI:15377"/>
        <dbReference type="ChEBI" id="CHEBI:15378"/>
        <dbReference type="ChEBI" id="CHEBI:30616"/>
        <dbReference type="ChEBI" id="CHEBI:43474"/>
        <dbReference type="ChEBI" id="CHEBI:456216"/>
        <dbReference type="EC" id="3.6.4.13"/>
    </reaction>
</comment>
<evidence type="ECO:0000313" key="17">
    <source>
        <dbReference type="Proteomes" id="UP000612055"/>
    </source>
</evidence>
<feature type="domain" description="Helicase ATP-binding" evidence="13">
    <location>
        <begin position="280"/>
        <end position="455"/>
    </location>
</feature>
<keyword evidence="2 11" id="KW-0547">Nucleotide-binding</keyword>
<feature type="region of interest" description="Disordered" evidence="12">
    <location>
        <begin position="1"/>
        <end position="218"/>
    </location>
</feature>
<dbReference type="EMBL" id="JAEHOE010000064">
    <property type="protein sequence ID" value="KAG2490215.1"/>
    <property type="molecule type" value="Genomic_DNA"/>
</dbReference>
<sequence length="842" mass="91717">MDTEDHKRKRKRSRSKGGPADGEAGGGGRDAGAVGKPSPGKPSPAQGKPQAGKSQPVAVKGKAGAPAGKRKPGAAPPAKQQGKPQQVKSQQGKPQQGKQQKGKQQQPPAKKAKRPPSEDEEEDEEDGGEGAEGTDDGDFNSEDFDAMLAEAAGPGGADEDEDDGEGESGDGEDDEEEDDEDGVIGSGDLDADDEEEEEQPAAKKGKAKRKSADDKDDVHLEREATEVAMVGGLAVERQTASVAGIMSATEFATLELTDNTQKAIADMGFTHLTEVQARTVPALLTGRDVLGAARTGSGKTLAFLIPCAELLYRAKFMPRNGTGAVVISPTRELALQIYGVARDLLKYHTQTHGIVMGGANRRTEAEKLVKGVNILVSTPGRLLDHLQNTKGFVYRNLACLVIDEADRILEIGFEEEMRQIIKILPKERQTMLFSATQTTKVEDLARLSFKHRPLYVGVDDGRSVATREGLEQGYCVVPADKKFLLLFTFLKKNANKKVMVFFSSCNSVKFHSELLNYIDIPVKEIHGKQKQQKRTTTFFEFCQAETGILLCTDVAARGLDIPAVDWIIQFDPPDDPREYIHRVGRTARGKEGRGRALLLLLPEELGFLRYLKDAKVPLNEYDFPASKLANVQSQLERLVEKNYYLHQVGGGRGRTGGREGVCVYWACRVVEKNYYLHQGGGGGGRSGGREGVCVYWACRVVEKNYYLHQVGGGGGGDQGGGRACVYWACRVVEKNYYLHQSAKDAFRSTILAYNSHGLKEIFNVHRLDLQAVARSFGFTVPPRVNLQLESHSSHTRKAARMSGGRGAGGADYRRGMGTGHKFSAANPYGKREAGDKRQFVRI</sequence>
<feature type="domain" description="Helicase C-terminal" evidence="14">
    <location>
        <begin position="469"/>
        <end position="639"/>
    </location>
</feature>
<dbReference type="EC" id="3.6.4.13" evidence="11"/>
<feature type="short sequence motif" description="Q motif" evidence="10">
    <location>
        <begin position="249"/>
        <end position="277"/>
    </location>
</feature>
<accession>A0A835XUW4</accession>
<evidence type="ECO:0000259" key="14">
    <source>
        <dbReference type="PROSITE" id="PS51194"/>
    </source>
</evidence>
<dbReference type="InterPro" id="IPR011545">
    <property type="entry name" value="DEAD/DEAH_box_helicase_dom"/>
</dbReference>
<feature type="compositionally biased region" description="Acidic residues" evidence="12">
    <location>
        <begin position="189"/>
        <end position="199"/>
    </location>
</feature>
<feature type="compositionally biased region" description="Low complexity" evidence="12">
    <location>
        <begin position="56"/>
        <end position="67"/>
    </location>
</feature>
<keyword evidence="17" id="KW-1185">Reference proteome</keyword>
<gene>
    <name evidence="16" type="ORF">HYH03_011340</name>
</gene>
<keyword evidence="4 11" id="KW-0347">Helicase</keyword>
<dbReference type="Pfam" id="PF00270">
    <property type="entry name" value="DEAD"/>
    <property type="match status" value="1"/>
</dbReference>
<evidence type="ECO:0000256" key="12">
    <source>
        <dbReference type="SAM" id="MobiDB-lite"/>
    </source>
</evidence>
<evidence type="ECO:0000256" key="1">
    <source>
        <dbReference type="ARBA" id="ARBA00004604"/>
    </source>
</evidence>
<dbReference type="GO" id="GO:0016787">
    <property type="term" value="F:hydrolase activity"/>
    <property type="evidence" value="ECO:0007669"/>
    <property type="project" value="UniProtKB-KW"/>
</dbReference>
<evidence type="ECO:0000259" key="15">
    <source>
        <dbReference type="PROSITE" id="PS51195"/>
    </source>
</evidence>
<feature type="compositionally biased region" description="Gly residues" evidence="12">
    <location>
        <begin position="19"/>
        <end position="30"/>
    </location>
</feature>
<dbReference type="Pfam" id="PF13959">
    <property type="entry name" value="CTE_SPB4"/>
    <property type="match status" value="1"/>
</dbReference>
<dbReference type="InterPro" id="IPR044773">
    <property type="entry name" value="DDX18/Has1_DEADc"/>
</dbReference>
<dbReference type="OrthoDB" id="10259640at2759"/>
<evidence type="ECO:0000256" key="9">
    <source>
        <dbReference type="ARBA" id="ARBA00047984"/>
    </source>
</evidence>
<feature type="compositionally biased region" description="Basic and acidic residues" evidence="12">
    <location>
        <begin position="829"/>
        <end position="842"/>
    </location>
</feature>
<dbReference type="CDD" id="cd17942">
    <property type="entry name" value="DEADc_DDX18"/>
    <property type="match status" value="1"/>
</dbReference>
<dbReference type="PROSITE" id="PS00039">
    <property type="entry name" value="DEAD_ATP_HELICASE"/>
    <property type="match status" value="1"/>
</dbReference>